<dbReference type="AlphaFoldDB" id="A0A512JB97"/>
<proteinExistence type="predicted"/>
<dbReference type="PIRSF" id="PIRSF000005">
    <property type="entry name" value="Cytochrome_c4"/>
    <property type="match status" value="1"/>
</dbReference>
<evidence type="ECO:0000256" key="4">
    <source>
        <dbReference type="ARBA" id="ARBA00022723"/>
    </source>
</evidence>
<evidence type="ECO:0000256" key="2">
    <source>
        <dbReference type="ARBA" id="ARBA00022448"/>
    </source>
</evidence>
<protein>
    <submittedName>
        <fullName evidence="12">Cytochrome c</fullName>
    </submittedName>
</protein>
<keyword evidence="6" id="KW-0249">Electron transport</keyword>
<feature type="binding site" description="axial binding residue" evidence="9">
    <location>
        <position position="127"/>
    </location>
    <ligand>
        <name>heme c</name>
        <dbReference type="ChEBI" id="CHEBI:61717"/>
        <label>2</label>
    </ligand>
    <ligandPart>
        <name>Fe</name>
        <dbReference type="ChEBI" id="CHEBI:18248"/>
    </ligandPart>
</feature>
<keyword evidence="7 9" id="KW-0408">Iron</keyword>
<dbReference type="InterPro" id="IPR009056">
    <property type="entry name" value="Cyt_c-like_dom"/>
</dbReference>
<evidence type="ECO:0000256" key="1">
    <source>
        <dbReference type="ARBA" id="ARBA00004418"/>
    </source>
</evidence>
<evidence type="ECO:0000313" key="13">
    <source>
        <dbReference type="EMBL" id="GLS63795.1"/>
    </source>
</evidence>
<keyword evidence="15" id="KW-1185">Reference proteome</keyword>
<dbReference type="SUPFAM" id="SSF46626">
    <property type="entry name" value="Cytochrome c"/>
    <property type="match status" value="2"/>
</dbReference>
<dbReference type="PANTHER" id="PTHR33751:SF9">
    <property type="entry name" value="CYTOCHROME C4"/>
    <property type="match status" value="1"/>
</dbReference>
<dbReference type="GO" id="GO:0009055">
    <property type="term" value="F:electron transfer activity"/>
    <property type="evidence" value="ECO:0007669"/>
    <property type="project" value="InterPro"/>
</dbReference>
<keyword evidence="3 8" id="KW-0349">Heme</keyword>
<dbReference type="Proteomes" id="UP000321960">
    <property type="component" value="Unassembled WGS sequence"/>
</dbReference>
<feature type="binding site" description="axial binding residue" evidence="9">
    <location>
        <position position="167"/>
    </location>
    <ligand>
        <name>heme c</name>
        <dbReference type="ChEBI" id="CHEBI:61717"/>
        <label>2</label>
    </ligand>
    <ligandPart>
        <name>Fe</name>
        <dbReference type="ChEBI" id="CHEBI:18248"/>
    </ligandPart>
</feature>
<comment type="subcellular location">
    <subcellularLocation>
        <location evidence="1">Periplasm</location>
    </subcellularLocation>
</comment>
<dbReference type="Gene3D" id="1.10.760.10">
    <property type="entry name" value="Cytochrome c-like domain"/>
    <property type="match status" value="2"/>
</dbReference>
<feature type="binding site" description="covalent" evidence="8">
    <location>
        <position position="126"/>
    </location>
    <ligand>
        <name>heme c</name>
        <dbReference type="ChEBI" id="CHEBI:61717"/>
        <label>2</label>
    </ligand>
</feature>
<name>A0A512JB97_9HYPH</name>
<evidence type="ECO:0000256" key="9">
    <source>
        <dbReference type="PIRSR" id="PIRSR000005-2"/>
    </source>
</evidence>
<dbReference type="PANTHER" id="PTHR33751">
    <property type="entry name" value="CBB3-TYPE CYTOCHROME C OXIDASE SUBUNIT FIXP"/>
    <property type="match status" value="1"/>
</dbReference>
<evidence type="ECO:0000256" key="6">
    <source>
        <dbReference type="ARBA" id="ARBA00022982"/>
    </source>
</evidence>
<dbReference type="GO" id="GO:0020037">
    <property type="term" value="F:heme binding"/>
    <property type="evidence" value="ECO:0007669"/>
    <property type="project" value="InterPro"/>
</dbReference>
<comment type="PTM">
    <text evidence="8">Binds 2 heme c groups covalently per subunit.</text>
</comment>
<reference evidence="12 14" key="3">
    <citation type="submission" date="2019-07" db="EMBL/GenBank/DDBJ databases">
        <title>Whole genome shotgun sequence of Methylobacterium oxalidis NBRC 107715.</title>
        <authorList>
            <person name="Hosoyama A."/>
            <person name="Uohara A."/>
            <person name="Ohji S."/>
            <person name="Ichikawa N."/>
        </authorList>
    </citation>
    <scope>NUCLEOTIDE SEQUENCE [LARGE SCALE GENOMIC DNA]</scope>
    <source>
        <strain evidence="12 14">NBRC 107715</strain>
    </source>
</reference>
<feature type="binding site" description="covalent" evidence="8">
    <location>
        <position position="123"/>
    </location>
    <ligand>
        <name>heme c</name>
        <dbReference type="ChEBI" id="CHEBI:61717"/>
        <label>2</label>
    </ligand>
</feature>
<reference evidence="13" key="1">
    <citation type="journal article" date="2014" name="Int. J. Syst. Evol. Microbiol.">
        <title>Complete genome of a new Firmicutes species belonging to the dominant human colonic microbiota ('Ruminococcus bicirculans') reveals two chromosomes and a selective capacity to utilize plant glucans.</title>
        <authorList>
            <consortium name="NISC Comparative Sequencing Program"/>
            <person name="Wegmann U."/>
            <person name="Louis P."/>
            <person name="Goesmann A."/>
            <person name="Henrissat B."/>
            <person name="Duncan S.H."/>
            <person name="Flint H.J."/>
        </authorList>
    </citation>
    <scope>NUCLEOTIDE SEQUENCE</scope>
    <source>
        <strain evidence="13">NBRC 107715</strain>
    </source>
</reference>
<dbReference type="InterPro" id="IPR024167">
    <property type="entry name" value="Cytochrome_c4-like"/>
</dbReference>
<comment type="caution">
    <text evidence="12">The sequence shown here is derived from an EMBL/GenBank/DDBJ whole genome shotgun (WGS) entry which is preliminary data.</text>
</comment>
<reference evidence="13" key="4">
    <citation type="submission" date="2023-01" db="EMBL/GenBank/DDBJ databases">
        <title>Draft genome sequence of Methylobacterium oxalidis strain NBRC 107715.</title>
        <authorList>
            <person name="Sun Q."/>
            <person name="Mori K."/>
        </authorList>
    </citation>
    <scope>NUCLEOTIDE SEQUENCE</scope>
    <source>
        <strain evidence="13">NBRC 107715</strain>
    </source>
</reference>
<feature type="domain" description="Cytochrome c" evidence="11">
    <location>
        <begin position="16"/>
        <end position="98"/>
    </location>
</feature>
<evidence type="ECO:0000313" key="12">
    <source>
        <dbReference type="EMBL" id="GEP07247.1"/>
    </source>
</evidence>
<dbReference type="GO" id="GO:0042597">
    <property type="term" value="C:periplasmic space"/>
    <property type="evidence" value="ECO:0007669"/>
    <property type="project" value="UniProtKB-SubCell"/>
</dbReference>
<keyword evidence="10" id="KW-0732">Signal</keyword>
<evidence type="ECO:0000259" key="11">
    <source>
        <dbReference type="PROSITE" id="PS51007"/>
    </source>
</evidence>
<feature type="chain" id="PRO_5021910394" evidence="10">
    <location>
        <begin position="23"/>
        <end position="189"/>
    </location>
</feature>
<feature type="binding site" description="axial binding residue" evidence="9">
    <location>
        <position position="36"/>
    </location>
    <ligand>
        <name>heme c</name>
        <dbReference type="ChEBI" id="CHEBI:61717"/>
        <label>1</label>
    </ligand>
    <ligandPart>
        <name>Fe</name>
        <dbReference type="ChEBI" id="CHEBI:18248"/>
    </ligandPart>
</feature>
<dbReference type="RefSeq" id="WP_147028719.1">
    <property type="nucleotide sequence ID" value="NZ_BJZU01000143.1"/>
</dbReference>
<dbReference type="GO" id="GO:0005506">
    <property type="term" value="F:iron ion binding"/>
    <property type="evidence" value="ECO:0007669"/>
    <property type="project" value="InterPro"/>
</dbReference>
<evidence type="ECO:0000256" key="8">
    <source>
        <dbReference type="PIRSR" id="PIRSR000005-1"/>
    </source>
</evidence>
<dbReference type="OrthoDB" id="9773456at2"/>
<feature type="signal peptide" evidence="10">
    <location>
        <begin position="1"/>
        <end position="22"/>
    </location>
</feature>
<evidence type="ECO:0000256" key="3">
    <source>
        <dbReference type="ARBA" id="ARBA00022617"/>
    </source>
</evidence>
<keyword evidence="5" id="KW-0574">Periplasm</keyword>
<evidence type="ECO:0000313" key="14">
    <source>
        <dbReference type="Proteomes" id="UP000321960"/>
    </source>
</evidence>
<evidence type="ECO:0000313" key="15">
    <source>
        <dbReference type="Proteomes" id="UP001156856"/>
    </source>
</evidence>
<gene>
    <name evidence="13" type="ORF">GCM10007888_21760</name>
    <name evidence="12" type="ORF">MOX02_52850</name>
</gene>
<evidence type="ECO:0000256" key="5">
    <source>
        <dbReference type="ARBA" id="ARBA00022764"/>
    </source>
</evidence>
<dbReference type="Proteomes" id="UP001156856">
    <property type="component" value="Unassembled WGS sequence"/>
</dbReference>
<evidence type="ECO:0000256" key="10">
    <source>
        <dbReference type="SAM" id="SignalP"/>
    </source>
</evidence>
<dbReference type="EMBL" id="BSPK01000027">
    <property type="protein sequence ID" value="GLS63795.1"/>
    <property type="molecule type" value="Genomic_DNA"/>
</dbReference>
<reference evidence="15" key="2">
    <citation type="journal article" date="2019" name="Int. J. Syst. Evol. Microbiol.">
        <title>The Global Catalogue of Microorganisms (GCM) 10K type strain sequencing project: providing services to taxonomists for standard genome sequencing and annotation.</title>
        <authorList>
            <consortium name="The Broad Institute Genomics Platform"/>
            <consortium name="The Broad Institute Genome Sequencing Center for Infectious Disease"/>
            <person name="Wu L."/>
            <person name="Ma J."/>
        </authorList>
    </citation>
    <scope>NUCLEOTIDE SEQUENCE [LARGE SCALE GENOMIC DNA]</scope>
    <source>
        <strain evidence="15">NBRC 107715</strain>
    </source>
</reference>
<dbReference type="PROSITE" id="PS51007">
    <property type="entry name" value="CYTC"/>
    <property type="match status" value="1"/>
</dbReference>
<dbReference type="InterPro" id="IPR050597">
    <property type="entry name" value="Cytochrome_c_Oxidase_Subunit"/>
</dbReference>
<dbReference type="EMBL" id="BJZU01000143">
    <property type="protein sequence ID" value="GEP07247.1"/>
    <property type="molecule type" value="Genomic_DNA"/>
</dbReference>
<keyword evidence="2" id="KW-0813">Transport</keyword>
<keyword evidence="4 9" id="KW-0479">Metal-binding</keyword>
<feature type="binding site" description="axial binding residue" evidence="9">
    <location>
        <position position="75"/>
    </location>
    <ligand>
        <name>heme c</name>
        <dbReference type="ChEBI" id="CHEBI:61717"/>
        <label>1</label>
    </ligand>
    <ligandPart>
        <name>Fe</name>
        <dbReference type="ChEBI" id="CHEBI:18248"/>
    </ligandPart>
</feature>
<accession>A0A512JB97</accession>
<dbReference type="InterPro" id="IPR036909">
    <property type="entry name" value="Cyt_c-like_dom_sf"/>
</dbReference>
<evidence type="ECO:0000256" key="7">
    <source>
        <dbReference type="ARBA" id="ARBA00023004"/>
    </source>
</evidence>
<organism evidence="12 14">
    <name type="scientific">Methylobacterium oxalidis</name>
    <dbReference type="NCBI Taxonomy" id="944322"/>
    <lineage>
        <taxon>Bacteria</taxon>
        <taxon>Pseudomonadati</taxon>
        <taxon>Pseudomonadota</taxon>
        <taxon>Alphaproteobacteria</taxon>
        <taxon>Hyphomicrobiales</taxon>
        <taxon>Methylobacteriaceae</taxon>
        <taxon>Methylobacterium</taxon>
    </lineage>
</organism>
<feature type="binding site" description="covalent" evidence="8">
    <location>
        <position position="32"/>
    </location>
    <ligand>
        <name>heme c</name>
        <dbReference type="ChEBI" id="CHEBI:61717"/>
        <label>1</label>
    </ligand>
</feature>
<dbReference type="Pfam" id="PF00034">
    <property type="entry name" value="Cytochrom_C"/>
    <property type="match status" value="1"/>
</dbReference>
<sequence length="189" mass="19979">MRRLTTGALLALLMLGSAPAGAETVAERLPACLACHGESGTSANAGVPSLGGMPADYVLTQLYLFREKQRVADPMNAMAEGLSDDDLHALGEAMAKLPPPTPAREADPNRMAAAQPLIAKHQCGSCHGEDLAGREQIPRIGAQREDYLLATLRAYKSNARAGYDPTMNEVAQGLSDAEIVELAYAVAHR</sequence>
<feature type="binding site" description="covalent" evidence="8">
    <location>
        <position position="35"/>
    </location>
    <ligand>
        <name>heme c</name>
        <dbReference type="ChEBI" id="CHEBI:61717"/>
        <label>1</label>
    </ligand>
</feature>